<evidence type="ECO:0000313" key="7">
    <source>
        <dbReference type="Proteomes" id="UP000887578"/>
    </source>
</evidence>
<organism evidence="7 8">
    <name type="scientific">Panagrolaimus davidi</name>
    <dbReference type="NCBI Taxonomy" id="227884"/>
    <lineage>
        <taxon>Eukaryota</taxon>
        <taxon>Metazoa</taxon>
        <taxon>Ecdysozoa</taxon>
        <taxon>Nematoda</taxon>
        <taxon>Chromadorea</taxon>
        <taxon>Rhabditida</taxon>
        <taxon>Tylenchina</taxon>
        <taxon>Panagrolaimomorpha</taxon>
        <taxon>Panagrolaimoidea</taxon>
        <taxon>Panagrolaimidae</taxon>
        <taxon>Panagrolaimus</taxon>
    </lineage>
</organism>
<dbReference type="InterPro" id="IPR051068">
    <property type="entry name" value="MFS_Domain-Containing_Protein"/>
</dbReference>
<dbReference type="Pfam" id="PF07690">
    <property type="entry name" value="MFS_1"/>
    <property type="match status" value="1"/>
</dbReference>
<keyword evidence="5 6" id="KW-0472">Membrane</keyword>
<dbReference type="AlphaFoldDB" id="A0A914QEE5"/>
<dbReference type="GO" id="GO:0012505">
    <property type="term" value="C:endomembrane system"/>
    <property type="evidence" value="ECO:0007669"/>
    <property type="project" value="UniProtKB-SubCell"/>
</dbReference>
<evidence type="ECO:0000256" key="5">
    <source>
        <dbReference type="ARBA" id="ARBA00023136"/>
    </source>
</evidence>
<dbReference type="GO" id="GO:0022857">
    <property type="term" value="F:transmembrane transporter activity"/>
    <property type="evidence" value="ECO:0007669"/>
    <property type="project" value="InterPro"/>
</dbReference>
<sequence length="283" mass="31144">MYNSGTSLSFGILSLQNGKFASKNKIGELNFRYQTLVGQIISSPIFGYWSNAIKQVRIPLYVGLFLMLLGNILYIALEIVAFPRRYLLFVGRFITGAGSGNVTLLRTYASTASTFKDRERAIAYVTCGQALGTTFGPVLQLIFTPLGYPGFRIFSFLTINLYTAPAYLACAMNICGAIALKVLFKENYAGIIETSIASSSTPSSKLPTIIPAYDIIAVLICYFSRFTQMFINTNLETIGSAFSMLMFNFSEAKSVTFTSAAQGCVGVFTFATYFAYIKFDLKK</sequence>
<proteinExistence type="predicted"/>
<dbReference type="GO" id="GO:0005765">
    <property type="term" value="C:lysosomal membrane"/>
    <property type="evidence" value="ECO:0007669"/>
    <property type="project" value="TreeGrafter"/>
</dbReference>
<dbReference type="SUPFAM" id="SSF103473">
    <property type="entry name" value="MFS general substrate transporter"/>
    <property type="match status" value="1"/>
</dbReference>
<keyword evidence="7" id="KW-1185">Reference proteome</keyword>
<protein>
    <submittedName>
        <fullName evidence="8">Major facilitator superfamily (MFS) profile domain-containing protein</fullName>
    </submittedName>
</protein>
<dbReference type="Gene3D" id="1.20.1250.20">
    <property type="entry name" value="MFS general substrate transporter like domains"/>
    <property type="match status" value="1"/>
</dbReference>
<evidence type="ECO:0000256" key="6">
    <source>
        <dbReference type="SAM" id="Phobius"/>
    </source>
</evidence>
<dbReference type="WBParaSite" id="PDA_v2.g27748.t1">
    <property type="protein sequence ID" value="PDA_v2.g27748.t1"/>
    <property type="gene ID" value="PDA_v2.g27748"/>
</dbReference>
<feature type="transmembrane region" description="Helical" evidence="6">
    <location>
        <begin position="164"/>
        <end position="184"/>
    </location>
</feature>
<dbReference type="InterPro" id="IPR036259">
    <property type="entry name" value="MFS_trans_sf"/>
</dbReference>
<evidence type="ECO:0000256" key="2">
    <source>
        <dbReference type="ARBA" id="ARBA00022448"/>
    </source>
</evidence>
<feature type="transmembrane region" description="Helical" evidence="6">
    <location>
        <begin position="58"/>
        <end position="77"/>
    </location>
</feature>
<comment type="subcellular location">
    <subcellularLocation>
        <location evidence="1">Endomembrane system</location>
        <topology evidence="1">Multi-pass membrane protein</topology>
    </subcellularLocation>
</comment>
<dbReference type="InterPro" id="IPR011701">
    <property type="entry name" value="MFS"/>
</dbReference>
<keyword evidence="2" id="KW-0813">Transport</keyword>
<dbReference type="PANTHER" id="PTHR23510">
    <property type="entry name" value="INNER MEMBRANE TRANSPORT PROTEIN YAJR"/>
    <property type="match status" value="1"/>
</dbReference>
<accession>A0A914QEE5</accession>
<reference evidence="8" key="1">
    <citation type="submission" date="2022-11" db="UniProtKB">
        <authorList>
            <consortium name="WormBaseParasite"/>
        </authorList>
    </citation>
    <scope>IDENTIFICATION</scope>
</reference>
<feature type="transmembrane region" description="Helical" evidence="6">
    <location>
        <begin position="205"/>
        <end position="225"/>
    </location>
</feature>
<name>A0A914QEE5_9BILA</name>
<evidence type="ECO:0000313" key="8">
    <source>
        <dbReference type="WBParaSite" id="PDA_v2.g27748.t1"/>
    </source>
</evidence>
<keyword evidence="4 6" id="KW-1133">Transmembrane helix</keyword>
<feature type="transmembrane region" description="Helical" evidence="6">
    <location>
        <begin position="121"/>
        <end position="144"/>
    </location>
</feature>
<dbReference type="Proteomes" id="UP000887578">
    <property type="component" value="Unplaced"/>
</dbReference>
<evidence type="ECO:0000256" key="1">
    <source>
        <dbReference type="ARBA" id="ARBA00004127"/>
    </source>
</evidence>
<feature type="transmembrane region" description="Helical" evidence="6">
    <location>
        <begin position="89"/>
        <end position="109"/>
    </location>
</feature>
<evidence type="ECO:0000256" key="4">
    <source>
        <dbReference type="ARBA" id="ARBA00022989"/>
    </source>
</evidence>
<feature type="transmembrane region" description="Helical" evidence="6">
    <location>
        <begin position="254"/>
        <end position="276"/>
    </location>
</feature>
<evidence type="ECO:0000256" key="3">
    <source>
        <dbReference type="ARBA" id="ARBA00022692"/>
    </source>
</evidence>
<dbReference type="PANTHER" id="PTHR23510:SF3">
    <property type="entry name" value="MAJOR FACILITATOR SUPERFAMILY DOMAIN-CONTAINING PROTEIN 8"/>
    <property type="match status" value="1"/>
</dbReference>
<keyword evidence="3 6" id="KW-0812">Transmembrane</keyword>